<evidence type="ECO:0000313" key="3">
    <source>
        <dbReference type="Proteomes" id="UP001149140"/>
    </source>
</evidence>
<protein>
    <recommendedName>
        <fullName evidence="4">M6 family metalloprotease domain-containing protein</fullName>
    </recommendedName>
</protein>
<evidence type="ECO:0008006" key="4">
    <source>
        <dbReference type="Google" id="ProtNLM"/>
    </source>
</evidence>
<dbReference type="Proteomes" id="UP001149140">
    <property type="component" value="Unassembled WGS sequence"/>
</dbReference>
<evidence type="ECO:0000256" key="1">
    <source>
        <dbReference type="SAM" id="SignalP"/>
    </source>
</evidence>
<dbReference type="AlphaFoldDB" id="A0A9X3S6V7"/>
<comment type="caution">
    <text evidence="2">The sequence shown here is derived from an EMBL/GenBank/DDBJ whole genome shotgun (WGS) entry which is preliminary data.</text>
</comment>
<name>A0A9X3S6V7_9ACTN</name>
<proteinExistence type="predicted"/>
<dbReference type="PROSITE" id="PS51257">
    <property type="entry name" value="PROKAR_LIPOPROTEIN"/>
    <property type="match status" value="1"/>
</dbReference>
<gene>
    <name evidence="2" type="ORF">OM076_34900</name>
</gene>
<accession>A0A9X3S6V7</accession>
<sequence length="807" mass="85188">MGKCRTAGVVATLAFACVAPGAHAQTLQPLDKQQVQDQYDMSWGDYKPIPNTNYQDPAVQPTVKKWKVALVLGDFPNRPFYVTQAPGSTIFGNPQATAANVPRADVGRFYADFLNKPQALNNFQTMNRYWMEDSFGKYGVDVTPFGPYAMDFKDYQYWAPTTNCPTATVTPCGKNFSSELRAKWTADVGAATVASFDNIFWVSAGQDQSSTWQEFGNGKFLNENSIPDAFGPKALDPTLANWASSRYVPWTSWVARSNVWPSASGNSSTEAESSGMATYAHELSHNLSIPDNYNNPFGEVQQRAATGIWDMLSRGSFNGPGGTHTRWQIPPTQGGSLGAMHNVRNKRKLNFLDDSELLRLNRNGLAQTGLAVSEVTAREVEPGPNAGGVQVTLDGGDKTAPCDWNTNPLCDGVRSGPNGTTTNTWNHYTIEVVQRIGADSFTPAQGVLISKTKDNNSSCGTYSCFVWIIDAHPEDINRLDFVKPDGTPQKVTIADPRQLNDATFNAGTNSGTSYEYEDTANRLHFYILDVRKDAAGVVHYKVAVKSLDGAGPQTRGVKLSTPTPGTADGFATCTFGLTNTGAAAATPNVHPQDASAFLGSDVYRLSATANGAGWSAQLKNALATAKFGETIQVPVYVTKGAGAGSVTLQATSESDPSKSVSASCSDASVGGTVPATLALTTGTPANFGPFTPGVARDYTATMAATVTSTAGDAALSVADPSTANPGKLVNGTFTLATPITVKASSGAGTGGDYTPVGGTTAPVLAYSGPVSNDAVTVGFRQTIGANEALRTGAYAKTLTFTLSTTTP</sequence>
<evidence type="ECO:0000313" key="2">
    <source>
        <dbReference type="EMBL" id="MDA0165511.1"/>
    </source>
</evidence>
<organism evidence="2 3">
    <name type="scientific">Solirubrobacter ginsenosidimutans</name>
    <dbReference type="NCBI Taxonomy" id="490573"/>
    <lineage>
        <taxon>Bacteria</taxon>
        <taxon>Bacillati</taxon>
        <taxon>Actinomycetota</taxon>
        <taxon>Thermoleophilia</taxon>
        <taxon>Solirubrobacterales</taxon>
        <taxon>Solirubrobacteraceae</taxon>
        <taxon>Solirubrobacter</taxon>
    </lineage>
</organism>
<dbReference type="EMBL" id="JAPDOD010000048">
    <property type="protein sequence ID" value="MDA0165511.1"/>
    <property type="molecule type" value="Genomic_DNA"/>
</dbReference>
<keyword evidence="3" id="KW-1185">Reference proteome</keyword>
<dbReference type="RefSeq" id="WP_270044771.1">
    <property type="nucleotide sequence ID" value="NZ_JAPDOD010000048.1"/>
</dbReference>
<keyword evidence="1" id="KW-0732">Signal</keyword>
<feature type="signal peptide" evidence="1">
    <location>
        <begin position="1"/>
        <end position="24"/>
    </location>
</feature>
<reference evidence="2" key="1">
    <citation type="submission" date="2022-10" db="EMBL/GenBank/DDBJ databases">
        <title>The WGS of Solirubrobacter ginsenosidimutans DSM 21036.</title>
        <authorList>
            <person name="Jiang Z."/>
        </authorList>
    </citation>
    <scope>NUCLEOTIDE SEQUENCE</scope>
    <source>
        <strain evidence="2">DSM 21036</strain>
    </source>
</reference>
<feature type="chain" id="PRO_5040909091" description="M6 family metalloprotease domain-containing protein" evidence="1">
    <location>
        <begin position="25"/>
        <end position="807"/>
    </location>
</feature>